<feature type="compositionally biased region" description="Low complexity" evidence="5">
    <location>
        <begin position="1266"/>
        <end position="1275"/>
    </location>
</feature>
<dbReference type="InterPro" id="IPR047184">
    <property type="entry name" value="KANK1-4"/>
</dbReference>
<keyword evidence="2 4" id="KW-0040">ANK repeat</keyword>
<reference evidence="6 7" key="1">
    <citation type="submission" date="2015-01" db="EMBL/GenBank/DDBJ databases">
        <title>Evolution of Trichinella species and genotypes.</title>
        <authorList>
            <person name="Korhonen P.K."/>
            <person name="Edoardo P."/>
            <person name="Giuseppe L.R."/>
            <person name="Gasser R.B."/>
        </authorList>
    </citation>
    <scope>NUCLEOTIDE SEQUENCE [LARGE SCALE GENOMIC DNA]</scope>
    <source>
        <strain evidence="6">ISS3</strain>
    </source>
</reference>
<dbReference type="InterPro" id="IPR036770">
    <property type="entry name" value="Ankyrin_rpt-contain_sf"/>
</dbReference>
<feature type="compositionally biased region" description="Acidic residues" evidence="5">
    <location>
        <begin position="1384"/>
        <end position="1399"/>
    </location>
</feature>
<dbReference type="PROSITE" id="PS50088">
    <property type="entry name" value="ANK_REPEAT"/>
    <property type="match status" value="3"/>
</dbReference>
<evidence type="ECO:0000256" key="3">
    <source>
        <dbReference type="ARBA" id="ARBA00023054"/>
    </source>
</evidence>
<dbReference type="SUPFAM" id="SSF48403">
    <property type="entry name" value="Ankyrin repeat"/>
    <property type="match status" value="1"/>
</dbReference>
<dbReference type="eggNOG" id="KOG0514">
    <property type="taxonomic scope" value="Eukaryota"/>
</dbReference>
<feature type="compositionally biased region" description="Polar residues" evidence="5">
    <location>
        <begin position="1212"/>
        <end position="1240"/>
    </location>
</feature>
<feature type="region of interest" description="Disordered" evidence="5">
    <location>
        <begin position="69"/>
        <end position="90"/>
    </location>
</feature>
<name>A0A0V1AY26_TRISP</name>
<dbReference type="PANTHER" id="PTHR24168:SF21">
    <property type="entry name" value="KANK, ISOFORM D"/>
    <property type="match status" value="1"/>
</dbReference>
<dbReference type="SMART" id="SM00248">
    <property type="entry name" value="ANK"/>
    <property type="match status" value="5"/>
</dbReference>
<feature type="region of interest" description="Disordered" evidence="5">
    <location>
        <begin position="644"/>
        <end position="677"/>
    </location>
</feature>
<feature type="region of interest" description="Disordered" evidence="5">
    <location>
        <begin position="1368"/>
        <end position="1399"/>
    </location>
</feature>
<dbReference type="InterPro" id="IPR002110">
    <property type="entry name" value="Ankyrin_rpt"/>
</dbReference>
<dbReference type="GO" id="GO:0005856">
    <property type="term" value="C:cytoskeleton"/>
    <property type="evidence" value="ECO:0007669"/>
    <property type="project" value="TreeGrafter"/>
</dbReference>
<feature type="repeat" description="ANK" evidence="4">
    <location>
        <begin position="1505"/>
        <end position="1527"/>
    </location>
</feature>
<sequence length="1764" mass="194436">MNGCTGDFWKSTGGHQRCTSTKKSNTNLPLSNFSGESKMTQCCCCPYGYHIDLDFVKYVENINSNRQLPQCSNSSESGPGEEESLSNKSGRKCSAFSTKLFNRRNSKIIRNIGKPVSEALCSLRTDEHSPNYTRHVVSSFDSSSKNDRQPGNASISTCIFSDSLENVMSDFEETLSRSSGTFPRNKQIENCSTNFADTDNKWPLFKTVASKASSSRTTGCTESDFGYNSTSNQSMPDSKQNLPPNNSSNDTSAIYGSSFESNSSDLQTHLKKLSAIKGAADDDGCTFSSNKSFLPHITGQLAENLENLANAFLSSTTGQCLSNDFCSDNDDHSAPNSKALNGISDLLQDYFFFKKKHTLSVDNVGYLPVEAIRHQMNLSVNHIQHLENQVKLIPQLNLQILTLKKEREELSHALEAAEQRFLQRNYSCSVESAKNASAFVGLKKYETSAENCSSFVKMQQNCSEFRGKASAKQDCSFATTANRAVCEKQITMQPTSLGCSSSSDIKPALFEHKRKLLDIASFPSVRRSSSDFNTTISSRRTRFGRDEDYASDSELAIGDSFLNRFASLRRSRQLLGSRMKSPCFEATIFQQKRQHQFANNSSLSRKPTSTQSTDVHSLLHNSVDVQRNKLHSSLDKMPNVCSLLEQSQSRSDSKSAQFEPKSSGVDDHPLKRSPDANILNSTSIRRRCISYRPLGLVTAERKMTVDVATNVDIRRHVDQSTNCSPGISFTSNAGTQTGDYVCQQCTASVKTKVTCASVQTQKTHCEVCEARKSLKYLSLGVSTDNVPRSEVAILTDKKIVESKATNTENPPRCAAQVNTDNLQLENSEFQVDSKIILNSGFWKHASVNTEMKPRMSIGINTQPFQDQVKVLFDATTNTETVDKESKSVTAEPKTENQEISAVVVSCSSSVVGTETNDLVVKKDVAVNTGCSSITTKSTASGTEKLTSNSVATSTDLVKIIANNQTMSVGCNTLQSAVKNVTCSTDSSSTTECGVLAAVVSDDAAVMAVKNTKAVSTSTDMDQLARLEGTSASDVYLCKDDFETSSSEISKMKVKEMNYSTLTSMNCLFMNSASSIKNNPKATTDNVKSFCDCCNEKSKLCFEDKLDSKRTSLEDCLDKYSDKRCMTKLDEVSFNEKESEKSNDSGSSDELNSAPSSETYTDEDMGFFNDRLPCFVDNEPEKMNTKRRFDFTKPRPTRAFNLSKAAAAKKLLTSQTENQTRKCQPNTSASRFQRSALQSKSLRVDSKNKGDHLAFFADKQAAEGRKSAISSKSSSVAKEEEEKEDGLSKKVHTKKINADKKSTNRLPARPVNSKFKNWNAAKLNSDMNAQKTTATNEEQYIEKVEEVDTVGPLPSEILSSVVRSKTQACSTEKLSERENPPLSSDNDESSATESDSSFDEGSYDISGVISHQCDVTENAMSGQATSTSSLPDKLIEALQLLNDAINCAKNVRSEKLEVTEHYVEQAWLKAAARKAADAAYVEMFLFTVKSLSTKLLKHLVNICDQNENTALHYAVSYGNFEIVSLLLDSQVCDLNKANKAGYTAVMLAALTPLRSDRDRMVLQRLFHMGNVNVKATQHGQTALMLAVSQNKLESVKLLLEAGANVNLQDEDGSTALMCAAEHGHKDVVRLLLDVPEIDATMVDQDGSTALSVAVDNGHKNIGVLIYAHLNYGRKSNQRAKLCIFSYFWTILSHNHFPYIYLLLYKHEVSQSMLRQVSKGHCKTCACRRKCPSLKILSHDIIKSRFIKQLPMTYEVSFVLGLANGW</sequence>
<dbReference type="Pfam" id="PF12075">
    <property type="entry name" value="KN_motif"/>
    <property type="match status" value="1"/>
</dbReference>
<dbReference type="GO" id="GO:0005737">
    <property type="term" value="C:cytoplasm"/>
    <property type="evidence" value="ECO:0007669"/>
    <property type="project" value="TreeGrafter"/>
</dbReference>
<keyword evidence="3" id="KW-0175">Coiled coil</keyword>
<feature type="compositionally biased region" description="Basic and acidic residues" evidence="5">
    <location>
        <begin position="1276"/>
        <end position="1287"/>
    </location>
</feature>
<feature type="region of interest" description="Disordered" evidence="5">
    <location>
        <begin position="1212"/>
        <end position="1244"/>
    </location>
</feature>
<protein>
    <submittedName>
        <fullName evidence="6">KN motif and ankyrin repeat domain-containing protein 2</fullName>
    </submittedName>
</protein>
<dbReference type="InParanoid" id="A0A0V1AY26"/>
<feature type="compositionally biased region" description="Basic and acidic residues" evidence="5">
    <location>
        <begin position="664"/>
        <end position="674"/>
    </location>
</feature>
<evidence type="ECO:0000256" key="4">
    <source>
        <dbReference type="PROSITE-ProRule" id="PRU00023"/>
    </source>
</evidence>
<dbReference type="FunCoup" id="A0A0V1AY26">
    <property type="interactions" value="2"/>
</dbReference>
<dbReference type="Gene3D" id="1.25.40.20">
    <property type="entry name" value="Ankyrin repeat-containing domain"/>
    <property type="match status" value="1"/>
</dbReference>
<dbReference type="EMBL" id="JYDH01000164">
    <property type="protein sequence ID" value="KRY29659.1"/>
    <property type="molecule type" value="Genomic_DNA"/>
</dbReference>
<dbReference type="InterPro" id="IPR021939">
    <property type="entry name" value="KN_motif"/>
</dbReference>
<accession>A0A0V1AY26</accession>
<evidence type="ECO:0000313" key="6">
    <source>
        <dbReference type="EMBL" id="KRY29659.1"/>
    </source>
</evidence>
<organism evidence="6 7">
    <name type="scientific">Trichinella spiralis</name>
    <name type="common">Trichina worm</name>
    <dbReference type="NCBI Taxonomy" id="6334"/>
    <lineage>
        <taxon>Eukaryota</taxon>
        <taxon>Metazoa</taxon>
        <taxon>Ecdysozoa</taxon>
        <taxon>Nematoda</taxon>
        <taxon>Enoplea</taxon>
        <taxon>Dorylaimia</taxon>
        <taxon>Trichinellida</taxon>
        <taxon>Trichinellidae</taxon>
        <taxon>Trichinella</taxon>
    </lineage>
</organism>
<dbReference type="GO" id="GO:0030837">
    <property type="term" value="P:negative regulation of actin filament polymerization"/>
    <property type="evidence" value="ECO:0007669"/>
    <property type="project" value="InterPro"/>
</dbReference>
<dbReference type="Pfam" id="PF12796">
    <property type="entry name" value="Ank_2"/>
    <property type="match status" value="2"/>
</dbReference>
<feature type="region of interest" description="Disordered" evidence="5">
    <location>
        <begin position="1135"/>
        <end position="1164"/>
    </location>
</feature>
<dbReference type="OrthoDB" id="5406014at2759"/>
<evidence type="ECO:0000256" key="5">
    <source>
        <dbReference type="SAM" id="MobiDB-lite"/>
    </source>
</evidence>
<proteinExistence type="predicted"/>
<gene>
    <name evidence="6" type="primary">KANK2</name>
    <name evidence="6" type="ORF">T01_15507</name>
</gene>
<evidence type="ECO:0000313" key="7">
    <source>
        <dbReference type="Proteomes" id="UP000054776"/>
    </source>
</evidence>
<comment type="caution">
    <text evidence="6">The sequence shown here is derived from an EMBL/GenBank/DDBJ whole genome shotgun (WGS) entry which is preliminary data.</text>
</comment>
<dbReference type="PRINTS" id="PR01415">
    <property type="entry name" value="ANKYRIN"/>
</dbReference>
<dbReference type="PANTHER" id="PTHR24168">
    <property type="entry name" value="KN MOTIF AND ANKYRIN REPEAT DOMAIN-CONTAINING"/>
    <property type="match status" value="1"/>
</dbReference>
<feature type="repeat" description="ANK" evidence="4">
    <location>
        <begin position="1577"/>
        <end position="1609"/>
    </location>
</feature>
<feature type="compositionally biased region" description="Polar residues" evidence="5">
    <location>
        <begin position="1143"/>
        <end position="1158"/>
    </location>
</feature>
<evidence type="ECO:0000256" key="2">
    <source>
        <dbReference type="ARBA" id="ARBA00023043"/>
    </source>
</evidence>
<evidence type="ECO:0000256" key="1">
    <source>
        <dbReference type="ARBA" id="ARBA00022737"/>
    </source>
</evidence>
<dbReference type="STRING" id="6334.A0A0V1AY26"/>
<keyword evidence="7" id="KW-1185">Reference proteome</keyword>
<feature type="repeat" description="ANK" evidence="4">
    <location>
        <begin position="1610"/>
        <end position="1632"/>
    </location>
</feature>
<feature type="region of interest" description="Disordered" evidence="5">
    <location>
        <begin position="215"/>
        <end position="254"/>
    </location>
</feature>
<dbReference type="PROSITE" id="PS50297">
    <property type="entry name" value="ANK_REP_REGION"/>
    <property type="match status" value="3"/>
</dbReference>
<keyword evidence="1" id="KW-0677">Repeat</keyword>
<feature type="compositionally biased region" description="Polar residues" evidence="5">
    <location>
        <begin position="644"/>
        <end position="656"/>
    </location>
</feature>
<feature type="region of interest" description="Disordered" evidence="5">
    <location>
        <begin position="1259"/>
        <end position="1309"/>
    </location>
</feature>
<dbReference type="Proteomes" id="UP000054776">
    <property type="component" value="Unassembled WGS sequence"/>
</dbReference>